<gene>
    <name evidence="1" type="ORF">BDN72DRAFT_897444</name>
</gene>
<keyword evidence="2" id="KW-1185">Reference proteome</keyword>
<sequence>MLGNMPFEVVGLVAVWLELLLHGVYSVIFFESLYMMHLRRKGRLNIARLYMAGSIVMYLIATTHLGIATVRVFRGYVYLPPSMSISDGHFAQYYVHWEHSLFNALHASTVWVAEVLLVGDVFVCSDQMIDPTQIYRCYTLWDRTWYVIVVPIICFCGSVAANVPIFLWWLQENRSGMSIVETSVFFIYPLSLAQNLVTSTLIIIRLLPRFQQSRRLKQSNRIGVKVVHAIRIVFESAVLYTLELFVIVVLLLCRHNGAYILLGMVVPTVGIAFNFIAVSLHFLSVSPQAAAKSYPSFVRPPDQMASFDPMRFASPLASPCSLSSPARKPSAVSGHSGTGLLR</sequence>
<dbReference type="Proteomes" id="UP000308600">
    <property type="component" value="Unassembled WGS sequence"/>
</dbReference>
<reference evidence="1 2" key="1">
    <citation type="journal article" date="2019" name="Nat. Ecol. Evol.">
        <title>Megaphylogeny resolves global patterns of mushroom evolution.</title>
        <authorList>
            <person name="Varga T."/>
            <person name="Krizsan K."/>
            <person name="Foldi C."/>
            <person name="Dima B."/>
            <person name="Sanchez-Garcia M."/>
            <person name="Sanchez-Ramirez S."/>
            <person name="Szollosi G.J."/>
            <person name="Szarkandi J.G."/>
            <person name="Papp V."/>
            <person name="Albert L."/>
            <person name="Andreopoulos W."/>
            <person name="Angelini C."/>
            <person name="Antonin V."/>
            <person name="Barry K.W."/>
            <person name="Bougher N.L."/>
            <person name="Buchanan P."/>
            <person name="Buyck B."/>
            <person name="Bense V."/>
            <person name="Catcheside P."/>
            <person name="Chovatia M."/>
            <person name="Cooper J."/>
            <person name="Damon W."/>
            <person name="Desjardin D."/>
            <person name="Finy P."/>
            <person name="Geml J."/>
            <person name="Haridas S."/>
            <person name="Hughes K."/>
            <person name="Justo A."/>
            <person name="Karasinski D."/>
            <person name="Kautmanova I."/>
            <person name="Kiss B."/>
            <person name="Kocsube S."/>
            <person name="Kotiranta H."/>
            <person name="LaButti K.M."/>
            <person name="Lechner B.E."/>
            <person name="Liimatainen K."/>
            <person name="Lipzen A."/>
            <person name="Lukacs Z."/>
            <person name="Mihaltcheva S."/>
            <person name="Morgado L.N."/>
            <person name="Niskanen T."/>
            <person name="Noordeloos M.E."/>
            <person name="Ohm R.A."/>
            <person name="Ortiz-Santana B."/>
            <person name="Ovrebo C."/>
            <person name="Racz N."/>
            <person name="Riley R."/>
            <person name="Savchenko A."/>
            <person name="Shiryaev A."/>
            <person name="Soop K."/>
            <person name="Spirin V."/>
            <person name="Szebenyi C."/>
            <person name="Tomsovsky M."/>
            <person name="Tulloss R.E."/>
            <person name="Uehling J."/>
            <person name="Grigoriev I.V."/>
            <person name="Vagvolgyi C."/>
            <person name="Papp T."/>
            <person name="Martin F.M."/>
            <person name="Miettinen O."/>
            <person name="Hibbett D.S."/>
            <person name="Nagy L.G."/>
        </authorList>
    </citation>
    <scope>NUCLEOTIDE SEQUENCE [LARGE SCALE GENOMIC DNA]</scope>
    <source>
        <strain evidence="1 2">NL-1719</strain>
    </source>
</reference>
<name>A0ACD3AU26_9AGAR</name>
<organism evidence="1 2">
    <name type="scientific">Pluteus cervinus</name>
    <dbReference type="NCBI Taxonomy" id="181527"/>
    <lineage>
        <taxon>Eukaryota</taxon>
        <taxon>Fungi</taxon>
        <taxon>Dikarya</taxon>
        <taxon>Basidiomycota</taxon>
        <taxon>Agaricomycotina</taxon>
        <taxon>Agaricomycetes</taxon>
        <taxon>Agaricomycetidae</taxon>
        <taxon>Agaricales</taxon>
        <taxon>Pluteineae</taxon>
        <taxon>Pluteaceae</taxon>
        <taxon>Pluteus</taxon>
    </lineage>
</organism>
<evidence type="ECO:0000313" key="1">
    <source>
        <dbReference type="EMBL" id="TFK69240.1"/>
    </source>
</evidence>
<protein>
    <submittedName>
        <fullName evidence="1">Uncharacterized protein</fullName>
    </submittedName>
</protein>
<proteinExistence type="predicted"/>
<dbReference type="EMBL" id="ML208334">
    <property type="protein sequence ID" value="TFK69240.1"/>
    <property type="molecule type" value="Genomic_DNA"/>
</dbReference>
<evidence type="ECO:0000313" key="2">
    <source>
        <dbReference type="Proteomes" id="UP000308600"/>
    </source>
</evidence>
<accession>A0ACD3AU26</accession>